<dbReference type="KEGG" id="alm:AO498_07445"/>
<sequence length="314" mass="35600">MYHDHTGQIIANNPAAERILKLSSDQILGKTSIDPTWHTIHEDGSEFPGEEHPAMVALRTGKEVRNVVMGVKSGSDDSVTWIVIDAIPEILPDSKTPHHVLVSFSEITQIKAIKSQIKEKKAVLTAIMESANESIWALDLNYRLLYANQLFFERFKLLQKSEISINDQILSFLSGEMVEKWEGYFNQVFQGEELLFNEHYQTTSMDYNLETTIKPIYSGAKIIGAAAFSKNISDMAKHIQIIENQNSKLREIAWIQSHLVRAPLARIMGVVNAIENFEEHEVQEHKSFIGLLKIASLELDEIIRDVVKKSETID</sequence>
<dbReference type="Proteomes" id="UP000073816">
    <property type="component" value="Chromosome"/>
</dbReference>
<dbReference type="STRING" id="1727163.AO498_07445"/>
<protein>
    <recommendedName>
        <fullName evidence="1">PAS domain-containing protein</fullName>
    </recommendedName>
</protein>
<accession>A0A142EM91</accession>
<reference evidence="2 3" key="2">
    <citation type="journal article" date="2016" name="Genome Announc.">
        <title>Complete Genome Sequence of Algoriphagus sp. Strain M8-2, Isolated from a Brackish Lake.</title>
        <authorList>
            <person name="Muraguchi Y."/>
            <person name="Kushimoto K."/>
            <person name="Ohtsubo Y."/>
            <person name="Suzuki T."/>
            <person name="Dohra H."/>
            <person name="Kimbara K."/>
            <person name="Shintani M."/>
        </authorList>
    </citation>
    <scope>NUCLEOTIDE SEQUENCE [LARGE SCALE GENOMIC DNA]</scope>
    <source>
        <strain evidence="2 3">M8-2</strain>
    </source>
</reference>
<dbReference type="AlphaFoldDB" id="A0A142EM91"/>
<dbReference type="SUPFAM" id="SSF55785">
    <property type="entry name" value="PYP-like sensor domain (PAS domain)"/>
    <property type="match status" value="2"/>
</dbReference>
<dbReference type="Gene3D" id="3.30.450.20">
    <property type="entry name" value="PAS domain"/>
    <property type="match status" value="2"/>
</dbReference>
<evidence type="ECO:0000313" key="3">
    <source>
        <dbReference type="Proteomes" id="UP000073816"/>
    </source>
</evidence>
<dbReference type="InterPro" id="IPR000014">
    <property type="entry name" value="PAS"/>
</dbReference>
<proteinExistence type="predicted"/>
<organism evidence="2 3">
    <name type="scientific">Algoriphagus sanaruensis</name>
    <dbReference type="NCBI Taxonomy" id="1727163"/>
    <lineage>
        <taxon>Bacteria</taxon>
        <taxon>Pseudomonadati</taxon>
        <taxon>Bacteroidota</taxon>
        <taxon>Cytophagia</taxon>
        <taxon>Cytophagales</taxon>
        <taxon>Cyclobacteriaceae</taxon>
        <taxon>Algoriphagus</taxon>
    </lineage>
</organism>
<dbReference type="EMBL" id="CP012836">
    <property type="protein sequence ID" value="AMQ56246.1"/>
    <property type="molecule type" value="Genomic_DNA"/>
</dbReference>
<dbReference type="InterPro" id="IPR035965">
    <property type="entry name" value="PAS-like_dom_sf"/>
</dbReference>
<evidence type="ECO:0000313" key="2">
    <source>
        <dbReference type="EMBL" id="AMQ56246.1"/>
    </source>
</evidence>
<evidence type="ECO:0000259" key="1">
    <source>
        <dbReference type="PROSITE" id="PS50112"/>
    </source>
</evidence>
<gene>
    <name evidence="2" type="ORF">AO498_07445</name>
</gene>
<dbReference type="PROSITE" id="PS50112">
    <property type="entry name" value="PAS"/>
    <property type="match status" value="1"/>
</dbReference>
<name>A0A142EM91_9BACT</name>
<keyword evidence="3" id="KW-1185">Reference proteome</keyword>
<feature type="domain" description="PAS" evidence="1">
    <location>
        <begin position="1"/>
        <end position="43"/>
    </location>
</feature>
<dbReference type="PATRIC" id="fig|1727163.4.peg.1546"/>
<dbReference type="Pfam" id="PF13188">
    <property type="entry name" value="PAS_8"/>
    <property type="match status" value="1"/>
</dbReference>
<dbReference type="OrthoDB" id="9124519at2"/>
<reference evidence="3" key="1">
    <citation type="submission" date="2015-09" db="EMBL/GenBank/DDBJ databases">
        <title>Complete sequence of Algoriphagus sp. M8-2.</title>
        <authorList>
            <person name="Shintani M."/>
        </authorList>
    </citation>
    <scope>NUCLEOTIDE SEQUENCE [LARGE SCALE GENOMIC DNA]</scope>
    <source>
        <strain evidence="3">M8-2</strain>
    </source>
</reference>